<dbReference type="PANTHER" id="PTHR19353">
    <property type="entry name" value="FATTY ACID DESATURASE 2"/>
    <property type="match status" value="1"/>
</dbReference>
<dbReference type="InterPro" id="IPR012171">
    <property type="entry name" value="Fatty_acid_desaturase"/>
</dbReference>
<evidence type="ECO:0000256" key="4">
    <source>
        <dbReference type="ARBA" id="ARBA00022989"/>
    </source>
</evidence>
<keyword evidence="11" id="KW-1185">Reference proteome</keyword>
<evidence type="ECO:0000256" key="1">
    <source>
        <dbReference type="ARBA" id="ARBA00004141"/>
    </source>
</evidence>
<dbReference type="EMBL" id="LNIX01000016">
    <property type="protein sequence ID" value="OXA45977.1"/>
    <property type="molecule type" value="Genomic_DNA"/>
</dbReference>
<keyword evidence="7 8" id="KW-0472">Membrane</keyword>
<comment type="caution">
    <text evidence="10">The sequence shown here is derived from an EMBL/GenBank/DDBJ whole genome shotgun (WGS) entry which is preliminary data.</text>
</comment>
<gene>
    <name evidence="10" type="ORF">Fcan01_19076</name>
</gene>
<dbReference type="Pfam" id="PF00173">
    <property type="entry name" value="Cyt-b5"/>
    <property type="match status" value="1"/>
</dbReference>
<protein>
    <submittedName>
        <fullName evidence="10">Fatty acid desaturase 2</fullName>
    </submittedName>
</protein>
<keyword evidence="5" id="KW-0560">Oxidoreductase</keyword>
<dbReference type="Proteomes" id="UP000198287">
    <property type="component" value="Unassembled WGS sequence"/>
</dbReference>
<dbReference type="InterPro" id="IPR001199">
    <property type="entry name" value="Cyt_B5-like_heme/steroid-bd"/>
</dbReference>
<reference evidence="10 11" key="1">
    <citation type="submission" date="2015-12" db="EMBL/GenBank/DDBJ databases">
        <title>The genome of Folsomia candida.</title>
        <authorList>
            <person name="Faddeeva A."/>
            <person name="Derks M.F."/>
            <person name="Anvar Y."/>
            <person name="Smit S."/>
            <person name="Van Straalen N."/>
            <person name="Roelofs D."/>
        </authorList>
    </citation>
    <scope>NUCLEOTIDE SEQUENCE [LARGE SCALE GENOMIC DNA]</scope>
    <source>
        <strain evidence="10 11">VU population</strain>
        <tissue evidence="10">Whole body</tissue>
    </source>
</reference>
<dbReference type="PANTHER" id="PTHR19353:SF88">
    <property type="entry name" value="DELTA(5) FATTY ACID DESATURASE FAT-4"/>
    <property type="match status" value="1"/>
</dbReference>
<comment type="similarity">
    <text evidence="2">Belongs to the fatty acid desaturase type 1 family.</text>
</comment>
<dbReference type="GO" id="GO:0006629">
    <property type="term" value="P:lipid metabolic process"/>
    <property type="evidence" value="ECO:0007669"/>
    <property type="project" value="UniProtKB-KW"/>
</dbReference>
<sequence length="335" mass="37674">MAPNAHPPQITSASSVKEILYEGDYYDVTNFIKQHPGGSIIEFYVEHGQDATHAVQQFHQRSSKKVKVMMQSFPKREATDRQVVLGTEKLKRHRALTEDFNTLYLELEKEGMFKPSYLHNIYRILEAIAIGYLGYLLIFSQFYTVKLLGCLLLALGQSRTGWMMHEAGHNSMTGNPKVDKVLHKIICGTGVGMSSTWWQKGHNRHHAMPQRLHRDIDLDTLPLIATNVAIVGEREKGSFLLQNQSTPDYMGCAQIKGQLPTIRWVQGPGSKLALYKGRAHVADRVSTLSDVRSFNPISIRGVVCSVVLLVNVCELSDTFSVERPLPAENSSSKRR</sequence>
<keyword evidence="6" id="KW-0443">Lipid metabolism</keyword>
<evidence type="ECO:0000313" key="10">
    <source>
        <dbReference type="EMBL" id="OXA45977.1"/>
    </source>
</evidence>
<proteinExistence type="inferred from homology"/>
<evidence type="ECO:0000256" key="5">
    <source>
        <dbReference type="ARBA" id="ARBA00023002"/>
    </source>
</evidence>
<dbReference type="SUPFAM" id="SSF55856">
    <property type="entry name" value="Cytochrome b5-like heme/steroid binding domain"/>
    <property type="match status" value="1"/>
</dbReference>
<dbReference type="STRING" id="158441.A0A226DMT6"/>
<evidence type="ECO:0000256" key="6">
    <source>
        <dbReference type="ARBA" id="ARBA00023098"/>
    </source>
</evidence>
<dbReference type="AlphaFoldDB" id="A0A226DMT6"/>
<organism evidence="10 11">
    <name type="scientific">Folsomia candida</name>
    <name type="common">Springtail</name>
    <dbReference type="NCBI Taxonomy" id="158441"/>
    <lineage>
        <taxon>Eukaryota</taxon>
        <taxon>Metazoa</taxon>
        <taxon>Ecdysozoa</taxon>
        <taxon>Arthropoda</taxon>
        <taxon>Hexapoda</taxon>
        <taxon>Collembola</taxon>
        <taxon>Entomobryomorpha</taxon>
        <taxon>Isotomoidea</taxon>
        <taxon>Isotomidae</taxon>
        <taxon>Proisotominae</taxon>
        <taxon>Folsomia</taxon>
    </lineage>
</organism>
<dbReference type="Pfam" id="PF00487">
    <property type="entry name" value="FA_desaturase"/>
    <property type="match status" value="1"/>
</dbReference>
<evidence type="ECO:0000256" key="2">
    <source>
        <dbReference type="ARBA" id="ARBA00009295"/>
    </source>
</evidence>
<dbReference type="InterPro" id="IPR005804">
    <property type="entry name" value="FA_desaturase_dom"/>
</dbReference>
<dbReference type="InterPro" id="IPR036400">
    <property type="entry name" value="Cyt_B5-like_heme/steroid_sf"/>
</dbReference>
<dbReference type="Gene3D" id="3.10.120.10">
    <property type="entry name" value="Cytochrome b5-like heme/steroid binding domain"/>
    <property type="match status" value="1"/>
</dbReference>
<keyword evidence="4 8" id="KW-1133">Transmembrane helix</keyword>
<keyword evidence="3 8" id="KW-0812">Transmembrane</keyword>
<evidence type="ECO:0000256" key="8">
    <source>
        <dbReference type="SAM" id="Phobius"/>
    </source>
</evidence>
<dbReference type="GO" id="GO:0016020">
    <property type="term" value="C:membrane"/>
    <property type="evidence" value="ECO:0007669"/>
    <property type="project" value="UniProtKB-SubCell"/>
</dbReference>
<accession>A0A226DMT6</accession>
<evidence type="ECO:0000313" key="11">
    <source>
        <dbReference type="Proteomes" id="UP000198287"/>
    </source>
</evidence>
<evidence type="ECO:0000256" key="7">
    <source>
        <dbReference type="ARBA" id="ARBA00023136"/>
    </source>
</evidence>
<dbReference type="GO" id="GO:0016717">
    <property type="term" value="F:oxidoreductase activity, acting on paired donors, with oxidation of a pair of donors resulting in the reduction of molecular oxygen to two molecules of water"/>
    <property type="evidence" value="ECO:0007669"/>
    <property type="project" value="TreeGrafter"/>
</dbReference>
<comment type="subcellular location">
    <subcellularLocation>
        <location evidence="1">Membrane</location>
        <topology evidence="1">Multi-pass membrane protein</topology>
    </subcellularLocation>
</comment>
<dbReference type="PROSITE" id="PS50255">
    <property type="entry name" value="CYTOCHROME_B5_2"/>
    <property type="match status" value="1"/>
</dbReference>
<evidence type="ECO:0000259" key="9">
    <source>
        <dbReference type="PROSITE" id="PS50255"/>
    </source>
</evidence>
<name>A0A226DMT6_FOLCA</name>
<feature type="domain" description="Cytochrome b5 heme-binding" evidence="9">
    <location>
        <begin position="19"/>
        <end position="89"/>
    </location>
</feature>
<dbReference type="OrthoDB" id="260091at2759"/>
<evidence type="ECO:0000256" key="3">
    <source>
        <dbReference type="ARBA" id="ARBA00022692"/>
    </source>
</evidence>
<feature type="transmembrane region" description="Helical" evidence="8">
    <location>
        <begin position="132"/>
        <end position="155"/>
    </location>
</feature>